<evidence type="ECO:0000313" key="1">
    <source>
        <dbReference type="EMBL" id="EUA91563.1"/>
    </source>
</evidence>
<proteinExistence type="predicted"/>
<dbReference type="Proteomes" id="UP000020681">
    <property type="component" value="Unassembled WGS sequence"/>
</dbReference>
<evidence type="ECO:0000313" key="2">
    <source>
        <dbReference type="Proteomes" id="UP000020681"/>
    </source>
</evidence>
<comment type="caution">
    <text evidence="1">The sequence shown here is derived from an EMBL/GenBank/DDBJ whole genome shotgun (WGS) entry which is preliminary data.</text>
</comment>
<organism evidence="1 2">
    <name type="scientific">Mycobacterium ulcerans str. Harvey</name>
    <dbReference type="NCBI Taxonomy" id="1299332"/>
    <lineage>
        <taxon>Bacteria</taxon>
        <taxon>Bacillati</taxon>
        <taxon>Actinomycetota</taxon>
        <taxon>Actinomycetes</taxon>
        <taxon>Mycobacteriales</taxon>
        <taxon>Mycobacteriaceae</taxon>
        <taxon>Mycobacterium</taxon>
        <taxon>Mycobacterium ulcerans group</taxon>
    </lineage>
</organism>
<dbReference type="EMBL" id="JAOL01000087">
    <property type="protein sequence ID" value="EUA91563.1"/>
    <property type="molecule type" value="Genomic_DNA"/>
</dbReference>
<keyword evidence="2" id="KW-1185">Reference proteome</keyword>
<reference evidence="1 2" key="1">
    <citation type="submission" date="2014-01" db="EMBL/GenBank/DDBJ databases">
        <authorList>
            <person name="Dobos K."/>
            <person name="Lenaerts A."/>
            <person name="Ordway D."/>
            <person name="DeGroote M.A."/>
            <person name="Parker T."/>
            <person name="Sizemore C."/>
            <person name="Tallon L.J."/>
            <person name="Sadzewicz L.K."/>
            <person name="Sengamalay N."/>
            <person name="Fraser C.M."/>
            <person name="Hine E."/>
            <person name="Shefchek K.A."/>
            <person name="Das S.P."/>
            <person name="Tettelin H."/>
        </authorList>
    </citation>
    <scope>NUCLEOTIDE SEQUENCE [LARGE SCALE GENOMIC DNA]</scope>
    <source>
        <strain evidence="1 2">Harvey</strain>
    </source>
</reference>
<accession>A0ABN0R3W3</accession>
<sequence length="47" mass="5107">MRRATAWLLASQAWASSGSQCSIRWLRFMLASALFADGGAAFPASMR</sequence>
<gene>
    <name evidence="1" type="ORF">I551_1929</name>
</gene>
<name>A0ABN0R3W3_MYCUL</name>
<protein>
    <submittedName>
        <fullName evidence="1">Uncharacterized protein</fullName>
    </submittedName>
</protein>